<sequence length="307" mass="34186">MTIKSPGTIIQELLLHLALSQAGFAAAMGMSGASISRILSGKAAITPETALRLEVVLNEPADFWMSLQAAYDIAQLRADGIIDEENLTVLEERPGMVQAQLMLEKIFVEHCESGKKIPITDLYAVGEFCGVKHIFAVMRRVDPKRVLFDYPLTESDRGRNGLPRWENTFEICAHPFDAHILSREDEIPPSVLNAFKKGVKAGHLGRLDNLVYNKETGTFGLLVTKYLSRSDGVDLDGLGECLGFTIACYDIETDFRSKAHIMLTAFVDEPAHFNDVPAIEDVLGKIAFNWNTKYDRDIRSQIKRISK</sequence>
<evidence type="ECO:0000259" key="2">
    <source>
        <dbReference type="PROSITE" id="PS50943"/>
    </source>
</evidence>
<dbReference type="Gene3D" id="1.10.260.40">
    <property type="entry name" value="lambda repressor-like DNA-binding domains"/>
    <property type="match status" value="1"/>
</dbReference>
<dbReference type="PANTHER" id="PTHR36924">
    <property type="entry name" value="ANTITOXIN HIGA-1"/>
    <property type="match status" value="1"/>
</dbReference>
<dbReference type="InterPro" id="IPR013430">
    <property type="entry name" value="Toxin_antidote_HigA"/>
</dbReference>
<organism evidence="3 4">
    <name type="scientific">Pseudomonas putida</name>
    <name type="common">Arthrobacter siderocapsulatus</name>
    <dbReference type="NCBI Taxonomy" id="303"/>
    <lineage>
        <taxon>Bacteria</taxon>
        <taxon>Pseudomonadati</taxon>
        <taxon>Pseudomonadota</taxon>
        <taxon>Gammaproteobacteria</taxon>
        <taxon>Pseudomonadales</taxon>
        <taxon>Pseudomonadaceae</taxon>
        <taxon>Pseudomonas</taxon>
    </lineage>
</organism>
<dbReference type="CDD" id="cd00093">
    <property type="entry name" value="HTH_XRE"/>
    <property type="match status" value="1"/>
</dbReference>
<evidence type="ECO:0000313" key="4">
    <source>
        <dbReference type="Proteomes" id="UP000637061"/>
    </source>
</evidence>
<dbReference type="Pfam" id="PF01381">
    <property type="entry name" value="HTH_3"/>
    <property type="match status" value="1"/>
</dbReference>
<dbReference type="InterPro" id="IPR001387">
    <property type="entry name" value="Cro/C1-type_HTH"/>
</dbReference>
<dbReference type="RefSeq" id="WP_198746862.1">
    <property type="nucleotide sequence ID" value="NZ_JAEHTE010000002.1"/>
</dbReference>
<dbReference type="PANTHER" id="PTHR36924:SF1">
    <property type="entry name" value="ANTITOXIN HIGA-1"/>
    <property type="match status" value="1"/>
</dbReference>
<dbReference type="EMBL" id="JAEHTE010000002">
    <property type="protein sequence ID" value="MBI6883249.1"/>
    <property type="molecule type" value="Genomic_DNA"/>
</dbReference>
<dbReference type="PROSITE" id="PS50943">
    <property type="entry name" value="HTH_CROC1"/>
    <property type="match status" value="1"/>
</dbReference>
<protein>
    <submittedName>
        <fullName evidence="3">HigA family addiction module antidote protein</fullName>
    </submittedName>
</protein>
<dbReference type="Proteomes" id="UP000637061">
    <property type="component" value="Unassembled WGS sequence"/>
</dbReference>
<name>A0A8I1EDG7_PSEPU</name>
<dbReference type="SUPFAM" id="SSF47413">
    <property type="entry name" value="lambda repressor-like DNA-binding domains"/>
    <property type="match status" value="1"/>
</dbReference>
<comment type="caution">
    <text evidence="3">The sequence shown here is derived from an EMBL/GenBank/DDBJ whole genome shotgun (WGS) entry which is preliminary data.</text>
</comment>
<proteinExistence type="predicted"/>
<accession>A0A8I1EDG7</accession>
<keyword evidence="1" id="KW-0238">DNA-binding</keyword>
<reference evidence="3" key="1">
    <citation type="submission" date="2020-12" db="EMBL/GenBank/DDBJ databases">
        <title>Enhanced detection system for hospital associated transmission using whole genome sequencing surveillance.</title>
        <authorList>
            <person name="Harrison L.H."/>
            <person name="Van Tyne D."/>
            <person name="Marsh J.W."/>
            <person name="Griffith M.P."/>
            <person name="Snyder D.J."/>
            <person name="Cooper V.S."/>
            <person name="Mustapha M."/>
        </authorList>
    </citation>
    <scope>NUCLEOTIDE SEQUENCE</scope>
    <source>
        <strain evidence="3">PSB00042</strain>
    </source>
</reference>
<dbReference type="SMART" id="SM00530">
    <property type="entry name" value="HTH_XRE"/>
    <property type="match status" value="1"/>
</dbReference>
<gene>
    <name evidence="3" type="ORF">JEU22_04925</name>
</gene>
<dbReference type="GO" id="GO:0003677">
    <property type="term" value="F:DNA binding"/>
    <property type="evidence" value="ECO:0007669"/>
    <property type="project" value="UniProtKB-KW"/>
</dbReference>
<dbReference type="AlphaFoldDB" id="A0A8I1EDG7"/>
<evidence type="ECO:0000313" key="3">
    <source>
        <dbReference type="EMBL" id="MBI6883249.1"/>
    </source>
</evidence>
<dbReference type="NCBIfam" id="TIGR02607">
    <property type="entry name" value="antidote_HigA"/>
    <property type="match status" value="1"/>
</dbReference>
<feature type="domain" description="HTH cro/C1-type" evidence="2">
    <location>
        <begin position="10"/>
        <end position="64"/>
    </location>
</feature>
<dbReference type="InterPro" id="IPR010982">
    <property type="entry name" value="Lambda_DNA-bd_dom_sf"/>
</dbReference>
<evidence type="ECO:0000256" key="1">
    <source>
        <dbReference type="ARBA" id="ARBA00023125"/>
    </source>
</evidence>